<dbReference type="EMBL" id="CP119078">
    <property type="protein sequence ID" value="WED44201.1"/>
    <property type="molecule type" value="Genomic_DNA"/>
</dbReference>
<dbReference type="PROSITE" id="PS51819">
    <property type="entry name" value="VOC"/>
    <property type="match status" value="1"/>
</dbReference>
<reference evidence="2 3" key="1">
    <citation type="submission" date="2023-02" db="EMBL/GenBank/DDBJ databases">
        <title>Genome Sequence of L. cardiaca H63T.</title>
        <authorList>
            <person name="Lopez A.E."/>
            <person name="Cianciotto N.P."/>
        </authorList>
    </citation>
    <scope>NUCLEOTIDE SEQUENCE [LARGE SCALE GENOMIC DNA]</scope>
    <source>
        <strain evidence="2 3">H63</strain>
    </source>
</reference>
<gene>
    <name evidence="2" type="ORF">PXX05_05275</name>
</gene>
<dbReference type="Proteomes" id="UP001222087">
    <property type="component" value="Chromosome"/>
</dbReference>
<dbReference type="Gene3D" id="3.30.720.110">
    <property type="match status" value="1"/>
</dbReference>
<feature type="domain" description="VOC" evidence="1">
    <location>
        <begin position="11"/>
        <end position="136"/>
    </location>
</feature>
<keyword evidence="3" id="KW-1185">Reference proteome</keyword>
<protein>
    <submittedName>
        <fullName evidence="2">VOC family protein</fullName>
    </submittedName>
</protein>
<evidence type="ECO:0000259" key="1">
    <source>
        <dbReference type="PROSITE" id="PS51819"/>
    </source>
</evidence>
<dbReference type="Gene3D" id="3.30.720.120">
    <property type="match status" value="1"/>
</dbReference>
<dbReference type="InterPro" id="IPR029068">
    <property type="entry name" value="Glyas_Bleomycin-R_OHBP_Dase"/>
</dbReference>
<sequence>MNEEISYLPEGYATITPYLVVTDGVKAIEFYKNVFGAKEVMRMESPDKRVGHAELTIGESKFMLADECPESNAKSPKAFGGSPVGIHLYVKDVDATAEKAVNHGAKIVRKIENQFYGDRSGSLEDPFGHTWHIATHIEDVSEEEMSKRLQKLCE</sequence>
<dbReference type="PANTHER" id="PTHR34109">
    <property type="entry name" value="BNAUNNG04460D PROTEIN-RELATED"/>
    <property type="match status" value="1"/>
</dbReference>
<organism evidence="2 3">
    <name type="scientific">Legionella cardiaca</name>
    <dbReference type="NCBI Taxonomy" id="1071983"/>
    <lineage>
        <taxon>Bacteria</taxon>
        <taxon>Pseudomonadati</taxon>
        <taxon>Pseudomonadota</taxon>
        <taxon>Gammaproteobacteria</taxon>
        <taxon>Legionellales</taxon>
        <taxon>Legionellaceae</taxon>
        <taxon>Legionella</taxon>
    </lineage>
</organism>
<evidence type="ECO:0000313" key="3">
    <source>
        <dbReference type="Proteomes" id="UP001222087"/>
    </source>
</evidence>
<accession>A0ABY8AVL2</accession>
<dbReference type="Pfam" id="PF00903">
    <property type="entry name" value="Glyoxalase"/>
    <property type="match status" value="1"/>
</dbReference>
<proteinExistence type="predicted"/>
<dbReference type="RefSeq" id="WP_275090018.1">
    <property type="nucleotide sequence ID" value="NZ_CP119078.1"/>
</dbReference>
<dbReference type="SUPFAM" id="SSF54593">
    <property type="entry name" value="Glyoxalase/Bleomycin resistance protein/Dihydroxybiphenyl dioxygenase"/>
    <property type="match status" value="1"/>
</dbReference>
<dbReference type="CDD" id="cd07246">
    <property type="entry name" value="VOC_like"/>
    <property type="match status" value="1"/>
</dbReference>
<evidence type="ECO:0000313" key="2">
    <source>
        <dbReference type="EMBL" id="WED44201.1"/>
    </source>
</evidence>
<dbReference type="InterPro" id="IPR004360">
    <property type="entry name" value="Glyas_Fos-R_dOase_dom"/>
</dbReference>
<name>A0ABY8AVL2_9GAMM</name>
<dbReference type="PANTHER" id="PTHR34109:SF1">
    <property type="entry name" value="VOC DOMAIN-CONTAINING PROTEIN"/>
    <property type="match status" value="1"/>
</dbReference>
<dbReference type="InterPro" id="IPR037523">
    <property type="entry name" value="VOC_core"/>
</dbReference>